<protein>
    <recommendedName>
        <fullName evidence="6">Venom allergen-1</fullName>
    </recommendedName>
</protein>
<evidence type="ECO:0000256" key="7">
    <source>
        <dbReference type="SAM" id="SignalP"/>
    </source>
</evidence>
<feature type="chain" id="PRO_5021340062" description="Venom allergen-1" evidence="7">
    <location>
        <begin position="21"/>
        <end position="256"/>
    </location>
</feature>
<dbReference type="CDD" id="cd05380">
    <property type="entry name" value="CAP_euk"/>
    <property type="match status" value="1"/>
</dbReference>
<keyword evidence="3" id="KW-0964">Secreted</keyword>
<comment type="similarity">
    <text evidence="2">Belongs to the CRISP family.</text>
</comment>
<evidence type="ECO:0000256" key="2">
    <source>
        <dbReference type="ARBA" id="ARBA00009923"/>
    </source>
</evidence>
<dbReference type="SMART" id="SM00198">
    <property type="entry name" value="SCP"/>
    <property type="match status" value="1"/>
</dbReference>
<evidence type="ECO:0000256" key="5">
    <source>
        <dbReference type="ARBA" id="ARBA00023180"/>
    </source>
</evidence>
<reference evidence="9" key="1">
    <citation type="submission" date="2020-05" db="UniProtKB">
        <authorList>
            <consortium name="EnsemblMetazoa"/>
        </authorList>
    </citation>
    <scope>IDENTIFICATION</scope>
    <source>
        <strain evidence="9">FUMOZ</strain>
    </source>
</reference>
<evidence type="ECO:0000256" key="1">
    <source>
        <dbReference type="ARBA" id="ARBA00004613"/>
    </source>
</evidence>
<dbReference type="VEuPathDB" id="VectorBase:AFUN018984"/>
<feature type="domain" description="SCP" evidence="8">
    <location>
        <begin position="62"/>
        <end position="221"/>
    </location>
</feature>
<keyword evidence="5" id="KW-0325">Glycoprotein</keyword>
<dbReference type="VEuPathDB" id="VectorBase:AFUN2_001872"/>
<evidence type="ECO:0000256" key="3">
    <source>
        <dbReference type="ARBA" id="ARBA00022525"/>
    </source>
</evidence>
<name>A0A4Y0BDN4_ANOFN</name>
<accession>A0A4Y0BDN4</accession>
<sequence>MFRFIFASLVLVGLFDHIYSNDYCTNTLCPNGVPNIGCNPPPLTGGPNCYGRNPELIPITPTLQARILDQHNTRRSQIASGGLYPFYPARRMPTLVWDAELASQAGHNARSCVFQHDPCRSTVDFAWAGQNLGGMFGGGPLDLEYVIDELVAMWWNEYSDTPPAYIDSFPSDHVGPAIGHFTQMASDRTWAMGCAMQSWLDDGFWILHYLVCNYSFTNVVGVPVYATGTTASGCTTGMDWRYPGLCSENEIVQSLP</sequence>
<dbReference type="STRING" id="62324.A0A4Y0BDN4"/>
<evidence type="ECO:0000256" key="4">
    <source>
        <dbReference type="ARBA" id="ARBA00022729"/>
    </source>
</evidence>
<dbReference type="SUPFAM" id="SSF55797">
    <property type="entry name" value="PR-1-like"/>
    <property type="match status" value="1"/>
</dbReference>
<dbReference type="PIRSF" id="PIRSF038921">
    <property type="entry name" value="P14a"/>
    <property type="match status" value="1"/>
</dbReference>
<dbReference type="EnsemblMetazoa" id="AFUN018984-RA">
    <property type="protein sequence ID" value="AFUN018984-PA"/>
    <property type="gene ID" value="AFUN018984"/>
</dbReference>
<feature type="signal peptide" evidence="7">
    <location>
        <begin position="1"/>
        <end position="20"/>
    </location>
</feature>
<dbReference type="Gene3D" id="3.40.33.10">
    <property type="entry name" value="CAP"/>
    <property type="match status" value="1"/>
</dbReference>
<dbReference type="PANTHER" id="PTHR10334">
    <property type="entry name" value="CYSTEINE-RICH SECRETORY PROTEIN-RELATED"/>
    <property type="match status" value="1"/>
</dbReference>
<dbReference type="Pfam" id="PF00188">
    <property type="entry name" value="CAP"/>
    <property type="match status" value="1"/>
</dbReference>
<organism evidence="9">
    <name type="scientific">Anopheles funestus</name>
    <name type="common">African malaria mosquito</name>
    <dbReference type="NCBI Taxonomy" id="62324"/>
    <lineage>
        <taxon>Eukaryota</taxon>
        <taxon>Metazoa</taxon>
        <taxon>Ecdysozoa</taxon>
        <taxon>Arthropoda</taxon>
        <taxon>Hexapoda</taxon>
        <taxon>Insecta</taxon>
        <taxon>Pterygota</taxon>
        <taxon>Neoptera</taxon>
        <taxon>Endopterygota</taxon>
        <taxon>Diptera</taxon>
        <taxon>Nematocera</taxon>
        <taxon>Culicoidea</taxon>
        <taxon>Culicidae</taxon>
        <taxon>Anophelinae</taxon>
        <taxon>Anopheles</taxon>
    </lineage>
</organism>
<evidence type="ECO:0000313" key="9">
    <source>
        <dbReference type="EnsemblMetazoa" id="AFUN018984-PA"/>
    </source>
</evidence>
<dbReference type="InterPro" id="IPR035940">
    <property type="entry name" value="CAP_sf"/>
</dbReference>
<keyword evidence="4 7" id="KW-0732">Signal</keyword>
<dbReference type="AlphaFoldDB" id="A0A4Y0BDN4"/>
<proteinExistence type="inferred from homology"/>
<dbReference type="FunFam" id="3.40.33.10:FF:000007">
    <property type="entry name" value="Venom allergen"/>
    <property type="match status" value="1"/>
</dbReference>
<comment type="subcellular location">
    <subcellularLocation>
        <location evidence="1">Secreted</location>
    </subcellularLocation>
</comment>
<evidence type="ECO:0000256" key="6">
    <source>
        <dbReference type="ARBA" id="ARBA00068306"/>
    </source>
</evidence>
<dbReference type="InterPro" id="IPR014044">
    <property type="entry name" value="CAP_dom"/>
</dbReference>
<dbReference type="InterPro" id="IPR001283">
    <property type="entry name" value="CRISP-related"/>
</dbReference>
<dbReference type="InterPro" id="IPR034763">
    <property type="entry name" value="P14a_insect"/>
</dbReference>
<dbReference type="GO" id="GO:0005576">
    <property type="term" value="C:extracellular region"/>
    <property type="evidence" value="ECO:0007669"/>
    <property type="project" value="UniProtKB-SubCell"/>
</dbReference>
<evidence type="ECO:0000259" key="8">
    <source>
        <dbReference type="SMART" id="SM00198"/>
    </source>
</evidence>